<organism evidence="1 2">
    <name type="scientific">Mucuna pruriens</name>
    <name type="common">Velvet bean</name>
    <name type="synonym">Dolichos pruriens</name>
    <dbReference type="NCBI Taxonomy" id="157652"/>
    <lineage>
        <taxon>Eukaryota</taxon>
        <taxon>Viridiplantae</taxon>
        <taxon>Streptophyta</taxon>
        <taxon>Embryophyta</taxon>
        <taxon>Tracheophyta</taxon>
        <taxon>Spermatophyta</taxon>
        <taxon>Magnoliopsida</taxon>
        <taxon>eudicotyledons</taxon>
        <taxon>Gunneridae</taxon>
        <taxon>Pentapetalae</taxon>
        <taxon>rosids</taxon>
        <taxon>fabids</taxon>
        <taxon>Fabales</taxon>
        <taxon>Fabaceae</taxon>
        <taxon>Papilionoideae</taxon>
        <taxon>50 kb inversion clade</taxon>
        <taxon>NPAAA clade</taxon>
        <taxon>indigoferoid/millettioid clade</taxon>
        <taxon>Phaseoleae</taxon>
        <taxon>Mucuna</taxon>
    </lineage>
</organism>
<proteinExistence type="predicted"/>
<protein>
    <submittedName>
        <fullName evidence="1">Uncharacterized protein</fullName>
    </submittedName>
</protein>
<accession>A0A371G2L1</accession>
<dbReference type="OrthoDB" id="341482at2759"/>
<sequence>MMFSQNQIIMNHPISLHHLANTSTKKPSYHKKSRYENGRILPLLEPTIKLMISNLDYKTHYLVVNLLNIKVKKDLLFKMS</sequence>
<feature type="non-terminal residue" evidence="1">
    <location>
        <position position="1"/>
    </location>
</feature>
<reference evidence="1" key="1">
    <citation type="submission" date="2018-05" db="EMBL/GenBank/DDBJ databases">
        <title>Draft genome of Mucuna pruriens seed.</title>
        <authorList>
            <person name="Nnadi N.E."/>
            <person name="Vos R."/>
            <person name="Hasami M.H."/>
            <person name="Devisetty U.K."/>
            <person name="Aguiy J.C."/>
        </authorList>
    </citation>
    <scope>NUCLEOTIDE SEQUENCE [LARGE SCALE GENOMIC DNA]</scope>
    <source>
        <strain evidence="1">JCA_2017</strain>
    </source>
</reference>
<name>A0A371G2L1_MUCPR</name>
<evidence type="ECO:0000313" key="2">
    <source>
        <dbReference type="Proteomes" id="UP000257109"/>
    </source>
</evidence>
<evidence type="ECO:0000313" key="1">
    <source>
        <dbReference type="EMBL" id="RDX84799.1"/>
    </source>
</evidence>
<dbReference type="EMBL" id="QJKJ01006950">
    <property type="protein sequence ID" value="RDX84799.1"/>
    <property type="molecule type" value="Genomic_DNA"/>
</dbReference>
<keyword evidence="2" id="KW-1185">Reference proteome</keyword>
<dbReference type="AlphaFoldDB" id="A0A371G2L1"/>
<dbReference type="Proteomes" id="UP000257109">
    <property type="component" value="Unassembled WGS sequence"/>
</dbReference>
<gene>
    <name evidence="1" type="ORF">CR513_34108</name>
</gene>
<comment type="caution">
    <text evidence="1">The sequence shown here is derived from an EMBL/GenBank/DDBJ whole genome shotgun (WGS) entry which is preliminary data.</text>
</comment>